<dbReference type="STRING" id="1033731.SAMN05444145_11261"/>
<name>A0A1H4FSM1_9BACT</name>
<dbReference type="SUPFAM" id="SSF51161">
    <property type="entry name" value="Trimeric LpxA-like enzymes"/>
    <property type="match status" value="1"/>
</dbReference>
<dbReference type="RefSeq" id="WP_074712134.1">
    <property type="nucleotide sequence ID" value="NZ_CAEG01000019.1"/>
</dbReference>
<dbReference type="OrthoDB" id="9812571at2"/>
<dbReference type="GO" id="GO:0016740">
    <property type="term" value="F:transferase activity"/>
    <property type="evidence" value="ECO:0007669"/>
    <property type="project" value="UniProtKB-KW"/>
</dbReference>
<keyword evidence="2" id="KW-1185">Reference proteome</keyword>
<dbReference type="InterPro" id="IPR001451">
    <property type="entry name" value="Hexapep"/>
</dbReference>
<dbReference type="InterPro" id="IPR051159">
    <property type="entry name" value="Hexapeptide_acetyltransf"/>
</dbReference>
<reference evidence="1 2" key="1">
    <citation type="submission" date="2016-10" db="EMBL/GenBank/DDBJ databases">
        <authorList>
            <person name="de Groot N.N."/>
        </authorList>
    </citation>
    <scope>NUCLEOTIDE SEQUENCE [LARGE SCALE GENOMIC DNA]</scope>
    <source>
        <strain evidence="1 2">DSM 25383</strain>
    </source>
</reference>
<keyword evidence="1" id="KW-0808">Transferase</keyword>
<dbReference type="InterPro" id="IPR011004">
    <property type="entry name" value="Trimer_LpxA-like_sf"/>
</dbReference>
<dbReference type="EMBL" id="FNRI01000012">
    <property type="protein sequence ID" value="SEB00151.1"/>
    <property type="molecule type" value="Genomic_DNA"/>
</dbReference>
<dbReference type="AlphaFoldDB" id="A0A1H4FSM1"/>
<gene>
    <name evidence="1" type="ORF">SAMN05444145_11261</name>
</gene>
<dbReference type="Proteomes" id="UP000183253">
    <property type="component" value="Unassembled WGS sequence"/>
</dbReference>
<sequence>MIRYLIFKIQLIGHWWKVRWFMLSNLISPPQKRNHIASPCWMDGLENIRLEGHVRIFSDCYIVARPLADSPYCRLQIGAHSMIGHYNHIIAVQDVKIEEHVLTAHRVYISDNIHDYENIALPIMQQPIKQIGSVVIGAGSWLGENVCILGAQIGKHCVVGANSVVTGGVYPDYCVIAGAPARIVKRYNFETGKWEKTSPDGTFIG</sequence>
<proteinExistence type="predicted"/>
<protein>
    <submittedName>
        <fullName evidence="1">Hexapeptide repeat of succinyl-transferase</fullName>
    </submittedName>
</protein>
<evidence type="ECO:0000313" key="1">
    <source>
        <dbReference type="EMBL" id="SEB00151.1"/>
    </source>
</evidence>
<dbReference type="Gene3D" id="2.160.10.10">
    <property type="entry name" value="Hexapeptide repeat proteins"/>
    <property type="match status" value="1"/>
</dbReference>
<dbReference type="PANTHER" id="PTHR23416:SF78">
    <property type="entry name" value="LIPOPOLYSACCHARIDE BIOSYNTHESIS O-ACETYL TRANSFERASE WBBJ-RELATED"/>
    <property type="match status" value="1"/>
</dbReference>
<evidence type="ECO:0000313" key="2">
    <source>
        <dbReference type="Proteomes" id="UP000183253"/>
    </source>
</evidence>
<dbReference type="CDD" id="cd04647">
    <property type="entry name" value="LbH_MAT_like"/>
    <property type="match status" value="1"/>
</dbReference>
<dbReference type="PANTHER" id="PTHR23416">
    <property type="entry name" value="SIALIC ACID SYNTHASE-RELATED"/>
    <property type="match status" value="1"/>
</dbReference>
<organism evidence="1 2">
    <name type="scientific">Alistipes timonensis JC136</name>
    <dbReference type="NCBI Taxonomy" id="1033731"/>
    <lineage>
        <taxon>Bacteria</taxon>
        <taxon>Pseudomonadati</taxon>
        <taxon>Bacteroidota</taxon>
        <taxon>Bacteroidia</taxon>
        <taxon>Bacteroidales</taxon>
        <taxon>Rikenellaceae</taxon>
        <taxon>Alistipes</taxon>
    </lineage>
</organism>
<accession>A0A1H4FSM1</accession>
<dbReference type="Pfam" id="PF14602">
    <property type="entry name" value="Hexapep_2"/>
    <property type="match status" value="1"/>
</dbReference>